<evidence type="ECO:0000256" key="1">
    <source>
        <dbReference type="ARBA" id="ARBA00044755"/>
    </source>
</evidence>
<name>A0A5C6ZX28_9FLAO</name>
<dbReference type="Proteomes" id="UP000321367">
    <property type="component" value="Unassembled WGS sequence"/>
</dbReference>
<dbReference type="OrthoDB" id="5432602at2"/>
<keyword evidence="4" id="KW-1185">Reference proteome</keyword>
<feature type="region of interest" description="Disordered" evidence="2">
    <location>
        <begin position="1"/>
        <end position="21"/>
    </location>
</feature>
<organism evidence="3 4">
    <name type="scientific">Gillisia hiemivivida</name>
    <dbReference type="NCBI Taxonomy" id="291190"/>
    <lineage>
        <taxon>Bacteria</taxon>
        <taxon>Pseudomonadati</taxon>
        <taxon>Bacteroidota</taxon>
        <taxon>Flavobacteriia</taxon>
        <taxon>Flavobacteriales</taxon>
        <taxon>Flavobacteriaceae</taxon>
        <taxon>Gillisia</taxon>
    </lineage>
</organism>
<accession>A0A5C6ZX28</accession>
<evidence type="ECO:0000313" key="4">
    <source>
        <dbReference type="Proteomes" id="UP000321367"/>
    </source>
</evidence>
<sequence length="142" mass="14879">MFNSTTKSKEKSETSKEQNRISAGTVITGDIEAKGGFRIEGSLIGNLSTSGKVVISKGGLIKGNLTCQNADFEGSFDGELNVEETLSLRSCAVIDGEVNAGKLSIEPGASFNATCTMKGAVKSLKNGRKEGKGEGRREEKSA</sequence>
<comment type="caution">
    <text evidence="3">The sequence shown here is derived from an EMBL/GenBank/DDBJ whole genome shotgun (WGS) entry which is preliminary data.</text>
</comment>
<reference evidence="3 4" key="1">
    <citation type="submission" date="2019-08" db="EMBL/GenBank/DDBJ databases">
        <title>Genome sequence of Gillisia hiemivivida IC154 (type strain).</title>
        <authorList>
            <person name="Bowman J.P."/>
        </authorList>
    </citation>
    <scope>NUCLEOTIDE SEQUENCE [LARGE SCALE GENOMIC DNA]</scope>
    <source>
        <strain evidence="3 4">IC154</strain>
    </source>
</reference>
<gene>
    <name evidence="3" type="ORF">ES724_00585</name>
</gene>
<dbReference type="EMBL" id="VORY01000001">
    <property type="protein sequence ID" value="TXD95563.1"/>
    <property type="molecule type" value="Genomic_DNA"/>
</dbReference>
<proteinExistence type="inferred from homology"/>
<dbReference type="AlphaFoldDB" id="A0A5C6ZX28"/>
<feature type="compositionally biased region" description="Basic and acidic residues" evidence="2">
    <location>
        <begin position="7"/>
        <end position="19"/>
    </location>
</feature>
<protein>
    <submittedName>
        <fullName evidence="3">Polymer-forming cytoskeletal protein</fullName>
    </submittedName>
</protein>
<dbReference type="RefSeq" id="WP_146928238.1">
    <property type="nucleotide sequence ID" value="NZ_CBCSHZ010000002.1"/>
</dbReference>
<evidence type="ECO:0000313" key="3">
    <source>
        <dbReference type="EMBL" id="TXD95563.1"/>
    </source>
</evidence>
<dbReference type="PANTHER" id="PTHR35024">
    <property type="entry name" value="HYPOTHETICAL CYTOSOLIC PROTEIN"/>
    <property type="match status" value="1"/>
</dbReference>
<evidence type="ECO:0000256" key="2">
    <source>
        <dbReference type="SAM" id="MobiDB-lite"/>
    </source>
</evidence>
<comment type="similarity">
    <text evidence="1">Belongs to the bactofilin family.</text>
</comment>
<dbReference type="InterPro" id="IPR007607">
    <property type="entry name" value="BacA/B"/>
</dbReference>
<dbReference type="Pfam" id="PF04519">
    <property type="entry name" value="Bactofilin"/>
    <property type="match status" value="1"/>
</dbReference>
<dbReference type="PANTHER" id="PTHR35024:SF4">
    <property type="entry name" value="POLYMER-FORMING CYTOSKELETAL PROTEIN"/>
    <property type="match status" value="1"/>
</dbReference>